<feature type="domain" description="HAT C-terminal dimerisation" evidence="1">
    <location>
        <begin position="134"/>
        <end position="180"/>
    </location>
</feature>
<proteinExistence type="predicted"/>
<evidence type="ECO:0000313" key="2">
    <source>
        <dbReference type="EMBL" id="CAF1169447.1"/>
    </source>
</evidence>
<dbReference type="InterPro" id="IPR012337">
    <property type="entry name" value="RNaseH-like_sf"/>
</dbReference>
<gene>
    <name evidence="2" type="ORF">OVA965_LOCUS22493</name>
    <name evidence="3" type="ORF">TMI583_LOCUS23207</name>
</gene>
<dbReference type="PANTHER" id="PTHR47611">
    <property type="entry name" value="HAT DIMERISATION DOMAIN, C-TERMINAL"/>
    <property type="match status" value="1"/>
</dbReference>
<dbReference type="PANTHER" id="PTHR47611:SF1">
    <property type="entry name" value="CCHC-TYPE DOMAIN-CONTAINING PROTEIN"/>
    <property type="match status" value="1"/>
</dbReference>
<dbReference type="AlphaFoldDB" id="A0A8S2N1C3"/>
<dbReference type="InterPro" id="IPR008906">
    <property type="entry name" value="HATC_C_dom"/>
</dbReference>
<dbReference type="Proteomes" id="UP000677228">
    <property type="component" value="Unassembled WGS sequence"/>
</dbReference>
<organism evidence="3 4">
    <name type="scientific">Didymodactylos carnosus</name>
    <dbReference type="NCBI Taxonomy" id="1234261"/>
    <lineage>
        <taxon>Eukaryota</taxon>
        <taxon>Metazoa</taxon>
        <taxon>Spiralia</taxon>
        <taxon>Gnathifera</taxon>
        <taxon>Rotifera</taxon>
        <taxon>Eurotatoria</taxon>
        <taxon>Bdelloidea</taxon>
        <taxon>Philodinida</taxon>
        <taxon>Philodinidae</taxon>
        <taxon>Didymodactylos</taxon>
    </lineage>
</organism>
<reference evidence="3" key="1">
    <citation type="submission" date="2021-02" db="EMBL/GenBank/DDBJ databases">
        <authorList>
            <person name="Nowell W R."/>
        </authorList>
    </citation>
    <scope>NUCLEOTIDE SEQUENCE</scope>
</reference>
<sequence length="185" mass="21233">MSSMNKQEMEKKKILRLLKEGELFTIAERPPGASGDFWSSLKRIKDKDDLFESFVQCSVCDRLLQLSPTEQQEILSTTTKTNTFASKHKRRKTEITQEDIMAEFVNENQDVDDSDDEKDEIEQFLKTKMKYTNEDTLLGWWKKHSLIYPQLSILAQTLFGVASSSATAERVFSSSGRILEKGANH</sequence>
<evidence type="ECO:0000313" key="4">
    <source>
        <dbReference type="Proteomes" id="UP000682733"/>
    </source>
</evidence>
<evidence type="ECO:0000313" key="3">
    <source>
        <dbReference type="EMBL" id="CAF3980826.1"/>
    </source>
</evidence>
<accession>A0A8S2N1C3</accession>
<comment type="caution">
    <text evidence="3">The sequence shown here is derived from an EMBL/GenBank/DDBJ whole genome shotgun (WGS) entry which is preliminary data.</text>
</comment>
<dbReference type="SUPFAM" id="SSF53098">
    <property type="entry name" value="Ribonuclease H-like"/>
    <property type="match status" value="1"/>
</dbReference>
<dbReference type="Proteomes" id="UP000682733">
    <property type="component" value="Unassembled WGS sequence"/>
</dbReference>
<dbReference type="EMBL" id="CAJOBA010034241">
    <property type="protein sequence ID" value="CAF3980826.1"/>
    <property type="molecule type" value="Genomic_DNA"/>
</dbReference>
<dbReference type="EMBL" id="CAJNOK010012717">
    <property type="protein sequence ID" value="CAF1169447.1"/>
    <property type="molecule type" value="Genomic_DNA"/>
</dbReference>
<evidence type="ECO:0000259" key="1">
    <source>
        <dbReference type="Pfam" id="PF05699"/>
    </source>
</evidence>
<name>A0A8S2N1C3_9BILA</name>
<dbReference type="GO" id="GO:0046983">
    <property type="term" value="F:protein dimerization activity"/>
    <property type="evidence" value="ECO:0007669"/>
    <property type="project" value="InterPro"/>
</dbReference>
<dbReference type="Pfam" id="PF05699">
    <property type="entry name" value="Dimer_Tnp_hAT"/>
    <property type="match status" value="1"/>
</dbReference>
<protein>
    <recommendedName>
        <fullName evidence="1">HAT C-terminal dimerisation domain-containing protein</fullName>
    </recommendedName>
</protein>